<reference evidence="2" key="1">
    <citation type="submission" date="2014-11" db="EMBL/GenBank/DDBJ databases">
        <authorList>
            <person name="Geib S."/>
        </authorList>
    </citation>
    <scope>NUCLEOTIDE SEQUENCE</scope>
</reference>
<feature type="region of interest" description="Disordered" evidence="1">
    <location>
        <begin position="74"/>
        <end position="184"/>
    </location>
</feature>
<feature type="compositionally biased region" description="Polar residues" evidence="1">
    <location>
        <begin position="76"/>
        <end position="88"/>
    </location>
</feature>
<evidence type="ECO:0000313" key="2">
    <source>
        <dbReference type="EMBL" id="JAD10815.1"/>
    </source>
</evidence>
<gene>
    <name evidence="2" type="ORF">g.57504</name>
</gene>
<evidence type="ECO:0000256" key="1">
    <source>
        <dbReference type="SAM" id="MobiDB-lite"/>
    </source>
</evidence>
<dbReference type="AlphaFoldDB" id="A0A0A1XIW3"/>
<accession>A0A0A1XIW3</accession>
<feature type="compositionally biased region" description="Basic residues" evidence="1">
    <location>
        <begin position="159"/>
        <end position="184"/>
    </location>
</feature>
<reference evidence="2" key="2">
    <citation type="journal article" date="2015" name="Gigascience">
        <title>Reconstructing a comprehensive transcriptome assembly of a white-pupal translocated strain of the pest fruit fly Bactrocera cucurbitae.</title>
        <authorList>
            <person name="Sim S.B."/>
            <person name="Calla B."/>
            <person name="Hall B."/>
            <person name="DeRego T."/>
            <person name="Geib S.M."/>
        </authorList>
    </citation>
    <scope>NUCLEOTIDE SEQUENCE</scope>
</reference>
<feature type="compositionally biased region" description="Basic and acidic residues" evidence="1">
    <location>
        <begin position="105"/>
        <end position="117"/>
    </location>
</feature>
<organism evidence="2">
    <name type="scientific">Zeugodacus cucurbitae</name>
    <name type="common">Melon fruit fly</name>
    <name type="synonym">Bactrocera cucurbitae</name>
    <dbReference type="NCBI Taxonomy" id="28588"/>
    <lineage>
        <taxon>Eukaryota</taxon>
        <taxon>Metazoa</taxon>
        <taxon>Ecdysozoa</taxon>
        <taxon>Arthropoda</taxon>
        <taxon>Hexapoda</taxon>
        <taxon>Insecta</taxon>
        <taxon>Pterygota</taxon>
        <taxon>Neoptera</taxon>
        <taxon>Endopterygota</taxon>
        <taxon>Diptera</taxon>
        <taxon>Brachycera</taxon>
        <taxon>Muscomorpha</taxon>
        <taxon>Tephritoidea</taxon>
        <taxon>Tephritidae</taxon>
        <taxon>Zeugodacus</taxon>
        <taxon>Zeugodacus</taxon>
    </lineage>
</organism>
<dbReference type="EMBL" id="GBXI01003477">
    <property type="protein sequence ID" value="JAD10815.1"/>
    <property type="molecule type" value="Transcribed_RNA"/>
</dbReference>
<name>A0A0A1XIW3_ZEUCU</name>
<proteinExistence type="predicted"/>
<sequence>SVIQSRPIQQNQQKIYFLYNSYFCTFTSSLRIFLAQNSLLIYNIESFGKSCKNLSFVDMLKTSTSRETAIKAEAQAPNSCNESNNSVQMGKEIDENSMHRRSSSRKYDRHDAGHYEDNMSEDESDDSADRKMTTTRKSRKIQPTDAYDYDGGVSDCSHCRKHRMARARRNRRRKSRSRSRRRRR</sequence>
<feature type="non-terminal residue" evidence="2">
    <location>
        <position position="1"/>
    </location>
</feature>
<protein>
    <submittedName>
        <fullName evidence="2">Uncharacterized protein</fullName>
    </submittedName>
</protein>